<comment type="caution">
    <text evidence="1">The sequence shown here is derived from an EMBL/GenBank/DDBJ whole genome shotgun (WGS) entry which is preliminary data.</text>
</comment>
<evidence type="ECO:0000313" key="1">
    <source>
        <dbReference type="EMBL" id="KAJ1926978.1"/>
    </source>
</evidence>
<sequence length="276" mass="31414">MPADASVDTLLKFKTATKLKRQIAAWLTNLLVSRNLVLGYIVGMCTHAETIARTMKLSVSEVSMFYDREVEHINQLFNLLVSYLSPERYASLVPPPEVLAQKYGLTWQWAVLFGRPVLSQKLSKGLKEWATNGTKIEVKIVEFDKPATAEEAKSEGPAKEDKKAEEEKPEAAVAKSEADSDNRQPRVVRDLQYKSPLIPRSFVDYITKMLPASSLERGITADFVAAFWLLTMYDIEVPGKRVEVRDTDKRDESEKFVSHYEKEIKTIETLIKRTRE</sequence>
<proteinExistence type="predicted"/>
<feature type="non-terminal residue" evidence="1">
    <location>
        <position position="276"/>
    </location>
</feature>
<accession>A0ACC1IXS5</accession>
<dbReference type="EMBL" id="JANBPW010006864">
    <property type="protein sequence ID" value="KAJ1926978.1"/>
    <property type="molecule type" value="Genomic_DNA"/>
</dbReference>
<organism evidence="1 2">
    <name type="scientific">Linderina macrospora</name>
    <dbReference type="NCBI Taxonomy" id="4868"/>
    <lineage>
        <taxon>Eukaryota</taxon>
        <taxon>Fungi</taxon>
        <taxon>Fungi incertae sedis</taxon>
        <taxon>Zoopagomycota</taxon>
        <taxon>Kickxellomycotina</taxon>
        <taxon>Kickxellomycetes</taxon>
        <taxon>Kickxellales</taxon>
        <taxon>Kickxellaceae</taxon>
        <taxon>Linderina</taxon>
    </lineage>
</organism>
<protein>
    <submittedName>
        <fullName evidence="1">Uncharacterized protein</fullName>
    </submittedName>
</protein>
<name>A0ACC1IXS5_9FUNG</name>
<reference evidence="1" key="1">
    <citation type="submission" date="2022-07" db="EMBL/GenBank/DDBJ databases">
        <title>Phylogenomic reconstructions and comparative analyses of Kickxellomycotina fungi.</title>
        <authorList>
            <person name="Reynolds N.K."/>
            <person name="Stajich J.E."/>
            <person name="Barry K."/>
            <person name="Grigoriev I.V."/>
            <person name="Crous P."/>
            <person name="Smith M.E."/>
        </authorList>
    </citation>
    <scope>NUCLEOTIDE SEQUENCE</scope>
    <source>
        <strain evidence="1">NRRL 5244</strain>
    </source>
</reference>
<dbReference type="Proteomes" id="UP001150603">
    <property type="component" value="Unassembled WGS sequence"/>
</dbReference>
<evidence type="ECO:0000313" key="2">
    <source>
        <dbReference type="Proteomes" id="UP001150603"/>
    </source>
</evidence>
<gene>
    <name evidence="1" type="ORF">FBU59_007262</name>
</gene>
<keyword evidence="2" id="KW-1185">Reference proteome</keyword>